<sequence>AGFFLQSTAGTPALDTGVTYGSLDSCGHQSTIISCAH</sequence>
<feature type="non-terminal residue" evidence="1">
    <location>
        <position position="37"/>
    </location>
</feature>
<reference evidence="1" key="2">
    <citation type="submission" date="2016-06" db="EMBL/GenBank/DDBJ databases">
        <title>The genome of a short-lived fish provides insights into sex chromosome evolution and the genetic control of aging.</title>
        <authorList>
            <person name="Reichwald K."/>
            <person name="Felder M."/>
            <person name="Petzold A."/>
            <person name="Koch P."/>
            <person name="Groth M."/>
            <person name="Platzer M."/>
        </authorList>
    </citation>
    <scope>NUCLEOTIDE SEQUENCE</scope>
    <source>
        <tissue evidence="1">Brain</tissue>
    </source>
</reference>
<organism evidence="1">
    <name type="scientific">Nothobranchius furzeri</name>
    <name type="common">Turquoise killifish</name>
    <dbReference type="NCBI Taxonomy" id="105023"/>
    <lineage>
        <taxon>Eukaryota</taxon>
        <taxon>Metazoa</taxon>
        <taxon>Chordata</taxon>
        <taxon>Craniata</taxon>
        <taxon>Vertebrata</taxon>
        <taxon>Euteleostomi</taxon>
        <taxon>Actinopterygii</taxon>
        <taxon>Neopterygii</taxon>
        <taxon>Teleostei</taxon>
        <taxon>Neoteleostei</taxon>
        <taxon>Acanthomorphata</taxon>
        <taxon>Ovalentaria</taxon>
        <taxon>Atherinomorphae</taxon>
        <taxon>Cyprinodontiformes</taxon>
        <taxon>Nothobranchiidae</taxon>
        <taxon>Nothobranchius</taxon>
    </lineage>
</organism>
<gene>
    <name evidence="1" type="primary">Nfu_g_1_020902</name>
</gene>
<name>A0A1A8A9W0_NOTFU</name>
<dbReference type="AlphaFoldDB" id="A0A1A8A9W0"/>
<reference evidence="1" key="1">
    <citation type="submission" date="2016-05" db="EMBL/GenBank/DDBJ databases">
        <authorList>
            <person name="Lavstsen T."/>
            <person name="Jespersen J.S."/>
        </authorList>
    </citation>
    <scope>NUCLEOTIDE SEQUENCE</scope>
    <source>
        <tissue evidence="1">Brain</tissue>
    </source>
</reference>
<accession>A0A1A8A9W0</accession>
<evidence type="ECO:0000313" key="1">
    <source>
        <dbReference type="EMBL" id="SBP51912.1"/>
    </source>
</evidence>
<feature type="non-terminal residue" evidence="1">
    <location>
        <position position="1"/>
    </location>
</feature>
<proteinExistence type="predicted"/>
<dbReference type="EMBL" id="HADY01013427">
    <property type="protein sequence ID" value="SBP51912.1"/>
    <property type="molecule type" value="Transcribed_RNA"/>
</dbReference>
<protein>
    <submittedName>
        <fullName evidence="1">Uncharacterized protein</fullName>
    </submittedName>
</protein>